<accession>A0A5T1M7W9</accession>
<proteinExistence type="predicted"/>
<organism evidence="1">
    <name type="scientific">Campylobacter coli</name>
    <dbReference type="NCBI Taxonomy" id="195"/>
    <lineage>
        <taxon>Bacteria</taxon>
        <taxon>Pseudomonadati</taxon>
        <taxon>Campylobacterota</taxon>
        <taxon>Epsilonproteobacteria</taxon>
        <taxon>Campylobacterales</taxon>
        <taxon>Campylobacteraceae</taxon>
        <taxon>Campylobacter</taxon>
    </lineage>
</organism>
<dbReference type="AlphaFoldDB" id="A0A5T1M7W9"/>
<name>A0A5T1M7W9_CAMCO</name>
<gene>
    <name evidence="1" type="ORF">B7K31_06360</name>
</gene>
<protein>
    <submittedName>
        <fullName evidence="1">Uncharacterized protein</fullName>
    </submittedName>
</protein>
<comment type="caution">
    <text evidence="1">The sequence shown here is derived from an EMBL/GenBank/DDBJ whole genome shotgun (WGS) entry which is preliminary data.</text>
</comment>
<reference evidence="1" key="1">
    <citation type="submission" date="2018-05" db="EMBL/GenBank/DDBJ databases">
        <authorList>
            <consortium name="NARMS: The National Antimicrobial Resistance Monitoring System"/>
        </authorList>
    </citation>
    <scope>NUCLEOTIDE SEQUENCE</scope>
    <source>
        <strain evidence="1">FSIS1700115</strain>
    </source>
</reference>
<dbReference type="EMBL" id="AACLQH010000008">
    <property type="protein sequence ID" value="EAL2298158.1"/>
    <property type="molecule type" value="Genomic_DNA"/>
</dbReference>
<feature type="non-terminal residue" evidence="1">
    <location>
        <position position="1"/>
    </location>
</feature>
<evidence type="ECO:0000313" key="1">
    <source>
        <dbReference type="EMBL" id="EAL2298158.1"/>
    </source>
</evidence>
<sequence>DVFLRNKDLPLEKTFLFSLFEELQDCFINNTYEEIPDEYINYYLGKKYIIDEKFQKEILRVGL</sequence>